<dbReference type="PANTHER" id="PTHR46594:SF4">
    <property type="entry name" value="P-TYPE CATION-TRANSPORTING ATPASE"/>
    <property type="match status" value="1"/>
</dbReference>
<evidence type="ECO:0000256" key="3">
    <source>
        <dbReference type="ARBA" id="ARBA00022490"/>
    </source>
</evidence>
<dbReference type="InterPro" id="IPR049740">
    <property type="entry name" value="CopZ"/>
</dbReference>
<dbReference type="PRINTS" id="PR00946">
    <property type="entry name" value="HGSCAVENGER"/>
</dbReference>
<keyword evidence="6" id="KW-0143">Chaperone</keyword>
<dbReference type="PANTHER" id="PTHR46594">
    <property type="entry name" value="P-TYPE CATION-TRANSPORTING ATPASE"/>
    <property type="match status" value="1"/>
</dbReference>
<evidence type="ECO:0000313" key="9">
    <source>
        <dbReference type="Proteomes" id="UP000430670"/>
    </source>
</evidence>
<keyword evidence="9" id="KW-1185">Reference proteome</keyword>
<keyword evidence="3" id="KW-0963">Cytoplasm</keyword>
<dbReference type="OrthoDB" id="9813965at2"/>
<dbReference type="InterPro" id="IPR001802">
    <property type="entry name" value="MerP/CopZ"/>
</dbReference>
<evidence type="ECO:0000256" key="6">
    <source>
        <dbReference type="ARBA" id="ARBA00023186"/>
    </source>
</evidence>
<dbReference type="SUPFAM" id="SSF55008">
    <property type="entry name" value="HMA, heavy metal-associated domain"/>
    <property type="match status" value="1"/>
</dbReference>
<keyword evidence="4" id="KW-0479">Metal-binding</keyword>
<dbReference type="InterPro" id="IPR036163">
    <property type="entry name" value="HMA_dom_sf"/>
</dbReference>
<name>A0A6I3SJE4_HELMO</name>
<dbReference type="EMBL" id="WNKU01000007">
    <property type="protein sequence ID" value="MTV48926.1"/>
    <property type="molecule type" value="Genomic_DNA"/>
</dbReference>
<evidence type="ECO:0000256" key="5">
    <source>
        <dbReference type="ARBA" id="ARBA00023008"/>
    </source>
</evidence>
<proteinExistence type="predicted"/>
<keyword evidence="5" id="KW-0186">Copper</keyword>
<dbReference type="NCBIfam" id="NF033795">
    <property type="entry name" value="chaper_CopZ_Bs"/>
    <property type="match status" value="1"/>
</dbReference>
<dbReference type="Gene3D" id="3.30.70.100">
    <property type="match status" value="1"/>
</dbReference>
<evidence type="ECO:0000256" key="1">
    <source>
        <dbReference type="ARBA" id="ARBA00004496"/>
    </source>
</evidence>
<gene>
    <name evidence="8" type="primary">copZ</name>
    <name evidence="8" type="ORF">GJ688_08010</name>
</gene>
<comment type="caution">
    <text evidence="8">The sequence shown here is derived from an EMBL/GenBank/DDBJ whole genome shotgun (WGS) entry which is preliminary data.</text>
</comment>
<dbReference type="CDD" id="cd00371">
    <property type="entry name" value="HMA"/>
    <property type="match status" value="1"/>
</dbReference>
<dbReference type="Pfam" id="PF00403">
    <property type="entry name" value="HMA"/>
    <property type="match status" value="1"/>
</dbReference>
<sequence length="69" mass="7201">MTDITLKVEGMSCGHCKAAVEKALNNLTGVSKAEVNLAAKEVAISFDGTQTSVDVIKEAIEDAGYDVIS</sequence>
<organism evidence="8 9">
    <name type="scientific">Heliobacterium mobile</name>
    <name type="common">Heliobacillus mobilis</name>
    <dbReference type="NCBI Taxonomy" id="28064"/>
    <lineage>
        <taxon>Bacteria</taxon>
        <taxon>Bacillati</taxon>
        <taxon>Bacillota</taxon>
        <taxon>Clostridia</taxon>
        <taxon>Eubacteriales</taxon>
        <taxon>Heliobacteriaceae</taxon>
        <taxon>Heliobacterium</taxon>
    </lineage>
</organism>
<dbReference type="InterPro" id="IPR017969">
    <property type="entry name" value="Heavy-metal-associated_CS"/>
</dbReference>
<accession>A0A6I3SJE4</accession>
<evidence type="ECO:0000256" key="2">
    <source>
        <dbReference type="ARBA" id="ARBA00015313"/>
    </source>
</evidence>
<comment type="subcellular location">
    <subcellularLocation>
        <location evidence="1">Cytoplasm</location>
    </subcellularLocation>
</comment>
<dbReference type="InterPro" id="IPR006122">
    <property type="entry name" value="HMA_Cu_ion-bd"/>
</dbReference>
<evidence type="ECO:0000259" key="7">
    <source>
        <dbReference type="PROSITE" id="PS50846"/>
    </source>
</evidence>
<dbReference type="PROSITE" id="PS01047">
    <property type="entry name" value="HMA_1"/>
    <property type="match status" value="1"/>
</dbReference>
<dbReference type="GO" id="GO:0005507">
    <property type="term" value="F:copper ion binding"/>
    <property type="evidence" value="ECO:0007669"/>
    <property type="project" value="InterPro"/>
</dbReference>
<dbReference type="FunFam" id="3.30.70.100:FF:000005">
    <property type="entry name" value="Copper-exporting P-type ATPase A"/>
    <property type="match status" value="1"/>
</dbReference>
<dbReference type="GO" id="GO:0005737">
    <property type="term" value="C:cytoplasm"/>
    <property type="evidence" value="ECO:0007669"/>
    <property type="project" value="UniProtKB-SubCell"/>
</dbReference>
<dbReference type="AlphaFoldDB" id="A0A6I3SJE4"/>
<reference evidence="8 9" key="1">
    <citation type="submission" date="2019-11" db="EMBL/GenBank/DDBJ databases">
        <title>Whole-genome sequence of a the green, strictly anaerobic photosynthetic bacterium Heliobacillus mobilis DSM 6151.</title>
        <authorList>
            <person name="Kyndt J.A."/>
            <person name="Meyer T.E."/>
        </authorList>
    </citation>
    <scope>NUCLEOTIDE SEQUENCE [LARGE SCALE GENOMIC DNA]</scope>
    <source>
        <strain evidence="8 9">DSM 6151</strain>
    </source>
</reference>
<feature type="domain" description="HMA" evidence="7">
    <location>
        <begin position="2"/>
        <end position="68"/>
    </location>
</feature>
<evidence type="ECO:0000313" key="8">
    <source>
        <dbReference type="EMBL" id="MTV48926.1"/>
    </source>
</evidence>
<dbReference type="Proteomes" id="UP000430670">
    <property type="component" value="Unassembled WGS sequence"/>
</dbReference>
<protein>
    <recommendedName>
        <fullName evidence="2">Copper chaperone CopZ</fullName>
    </recommendedName>
</protein>
<dbReference type="NCBIfam" id="TIGR00003">
    <property type="entry name" value="copper ion binding protein"/>
    <property type="match status" value="1"/>
</dbReference>
<dbReference type="RefSeq" id="WP_155476028.1">
    <property type="nucleotide sequence ID" value="NZ_WNKU01000007.1"/>
</dbReference>
<dbReference type="InterPro" id="IPR006121">
    <property type="entry name" value="HMA_dom"/>
</dbReference>
<dbReference type="PROSITE" id="PS50846">
    <property type="entry name" value="HMA_2"/>
    <property type="match status" value="1"/>
</dbReference>
<evidence type="ECO:0000256" key="4">
    <source>
        <dbReference type="ARBA" id="ARBA00022723"/>
    </source>
</evidence>